<dbReference type="Gene3D" id="1.20.120.180">
    <property type="entry name" value="Proteasome activator pa28, C-terminal domain"/>
    <property type="match status" value="1"/>
</dbReference>
<dbReference type="GO" id="GO:0019884">
    <property type="term" value="P:antigen processing and presentation of exogenous antigen"/>
    <property type="evidence" value="ECO:0007669"/>
    <property type="project" value="UniProtKB-ARBA"/>
</dbReference>
<evidence type="ECO:0000259" key="8">
    <source>
        <dbReference type="Pfam" id="PF02251"/>
    </source>
</evidence>
<dbReference type="FunFam" id="1.20.120.180:FF:000002">
    <property type="entry name" value="Proteasome activator complex subunit 1"/>
    <property type="match status" value="1"/>
</dbReference>
<evidence type="ECO:0000256" key="5">
    <source>
        <dbReference type="ARBA" id="ARBA00039303"/>
    </source>
</evidence>
<sequence>MEGGVERGRGAGVGRRALGGGPGRRGESPECWAEAKLGLQEEPPPLSRLSPPPPVPPLPKPRKAVQVSSTAFAFPSRCPLQTPRAALSPRPAPTMATLRVHPEAQAKVDVFRKDLCSKEKAFDYDPILLHHLIQTENLLGSYFPKKIAELDAFLKEPDLNEANLSSLKAPLDIPIPDPVKEKEKEERKKQQEKEEKDEKKKGEDEEKGPPCGPVNCNEKIVVLLQGLKPEIKDVTEQLNLVTTWLQLQIPRIEDGNNFGVAVQEKVFELMTSLHTKVEGFHTQISKYFSERGDAVAKAAKQPHVGDYRQLVHELDEAEYQDIRLMVMEIRNAYAVLYDIILKNFEKLKKPRGETKGMIY</sequence>
<evidence type="ECO:0000256" key="4">
    <source>
        <dbReference type="ARBA" id="ARBA00038650"/>
    </source>
</evidence>
<organism evidence="10 11">
    <name type="scientific">Microtus ochrogaster</name>
    <name type="common">Prairie vole</name>
    <dbReference type="NCBI Taxonomy" id="79684"/>
    <lineage>
        <taxon>Eukaryota</taxon>
        <taxon>Metazoa</taxon>
        <taxon>Chordata</taxon>
        <taxon>Craniata</taxon>
        <taxon>Vertebrata</taxon>
        <taxon>Euteleostomi</taxon>
        <taxon>Mammalia</taxon>
        <taxon>Eutheria</taxon>
        <taxon>Euarchontoglires</taxon>
        <taxon>Glires</taxon>
        <taxon>Rodentia</taxon>
        <taxon>Myomorpha</taxon>
        <taxon>Muroidea</taxon>
        <taxon>Cricetidae</taxon>
        <taxon>Arvicolinae</taxon>
        <taxon>Microtus</taxon>
    </lineage>
</organism>
<evidence type="ECO:0000256" key="7">
    <source>
        <dbReference type="SAM" id="MobiDB-lite"/>
    </source>
</evidence>
<reference evidence="10" key="1">
    <citation type="submission" date="2020-03" db="EMBL/GenBank/DDBJ databases">
        <title>Studies in the Genomics of Life Span.</title>
        <authorList>
            <person name="Glass D."/>
        </authorList>
    </citation>
    <scope>NUCLEOTIDE SEQUENCE</scope>
    <source>
        <strain evidence="10">LTLLF</strain>
        <tissue evidence="10">Muscle</tissue>
    </source>
</reference>
<feature type="compositionally biased region" description="Basic and acidic residues" evidence="7">
    <location>
        <begin position="178"/>
        <end position="208"/>
    </location>
</feature>
<comment type="similarity">
    <text evidence="1">Belongs to the PA28 family.</text>
</comment>
<dbReference type="EMBL" id="JAATJU010022200">
    <property type="protein sequence ID" value="KAH0511619.1"/>
    <property type="molecule type" value="Genomic_DNA"/>
</dbReference>
<dbReference type="InterPro" id="IPR009077">
    <property type="entry name" value="Proteasome_activ_PA28"/>
</dbReference>
<name>A0A8J6GI06_MICOH</name>
<dbReference type="Gene3D" id="1.20.5.120">
    <property type="entry name" value="Proteasome activator pa28, N-terminal domain"/>
    <property type="match status" value="1"/>
</dbReference>
<dbReference type="InterPro" id="IPR003185">
    <property type="entry name" value="Proteasome_activ_PA28_N"/>
</dbReference>
<proteinExistence type="inferred from homology"/>
<dbReference type="InterPro" id="IPR036996">
    <property type="entry name" value="PA28_N_sf"/>
</dbReference>
<dbReference type="GO" id="GO:2000045">
    <property type="term" value="P:regulation of G1/S transition of mitotic cell cycle"/>
    <property type="evidence" value="ECO:0007669"/>
    <property type="project" value="TreeGrafter"/>
</dbReference>
<dbReference type="InterPro" id="IPR036997">
    <property type="entry name" value="PA28_C_sf"/>
</dbReference>
<dbReference type="GO" id="GO:0008537">
    <property type="term" value="C:proteasome activator complex"/>
    <property type="evidence" value="ECO:0007669"/>
    <property type="project" value="InterPro"/>
</dbReference>
<dbReference type="GO" id="GO:0061133">
    <property type="term" value="F:endopeptidase activator activity"/>
    <property type="evidence" value="ECO:0007669"/>
    <property type="project" value="TreeGrafter"/>
</dbReference>
<evidence type="ECO:0000313" key="10">
    <source>
        <dbReference type="EMBL" id="KAH0511619.1"/>
    </source>
</evidence>
<dbReference type="AlphaFoldDB" id="A0A8J6GI06"/>
<dbReference type="PANTHER" id="PTHR10660">
    <property type="entry name" value="PROTEASOME REGULATOR PA28"/>
    <property type="match status" value="1"/>
</dbReference>
<comment type="caution">
    <text evidence="10">The sequence shown here is derived from an EMBL/GenBank/DDBJ whole genome shotgun (WGS) entry which is preliminary data.</text>
</comment>
<feature type="compositionally biased region" description="Gly residues" evidence="7">
    <location>
        <begin position="10"/>
        <end position="23"/>
    </location>
</feature>
<dbReference type="InterPro" id="IPR003186">
    <property type="entry name" value="PA28_C"/>
</dbReference>
<comment type="function">
    <text evidence="3">Implicated in immunoproteasome assembly and required for efficient antigen processing. The PA28 activator complex enhances the generation of class I binding peptides by altering the cleavage pattern of the proteasome.</text>
</comment>
<dbReference type="Pfam" id="PF02252">
    <property type="entry name" value="PA28_C"/>
    <property type="match status" value="1"/>
</dbReference>
<dbReference type="InterPro" id="IPR036252">
    <property type="entry name" value="Proteasome_activ_sf"/>
</dbReference>
<evidence type="ECO:0000256" key="6">
    <source>
        <dbReference type="ARBA" id="ARBA00041321"/>
    </source>
</evidence>
<feature type="compositionally biased region" description="Pro residues" evidence="7">
    <location>
        <begin position="42"/>
        <end position="59"/>
    </location>
</feature>
<evidence type="ECO:0000259" key="9">
    <source>
        <dbReference type="Pfam" id="PF02252"/>
    </source>
</evidence>
<dbReference type="GO" id="GO:0005737">
    <property type="term" value="C:cytoplasm"/>
    <property type="evidence" value="ECO:0007669"/>
    <property type="project" value="TreeGrafter"/>
</dbReference>
<protein>
    <recommendedName>
        <fullName evidence="5">Proteasome activator complex subunit 1</fullName>
    </recommendedName>
    <alternativeName>
        <fullName evidence="6">Proteasome activator 28 subunit alpha</fullName>
    </alternativeName>
</protein>
<keyword evidence="2 10" id="KW-0647">Proteasome</keyword>
<comment type="subunit">
    <text evidence="4">Heterodimer of PSME1 and PSME2, which forms a hexameric ring. PSME1 can form homoheptamers.</text>
</comment>
<evidence type="ECO:0000256" key="1">
    <source>
        <dbReference type="ARBA" id="ARBA00005883"/>
    </source>
</evidence>
<evidence type="ECO:0000313" key="11">
    <source>
        <dbReference type="Proteomes" id="UP000710432"/>
    </source>
</evidence>
<feature type="domain" description="Proteasome activator PA28 N-terminal" evidence="8">
    <location>
        <begin position="134"/>
        <end position="178"/>
    </location>
</feature>
<evidence type="ECO:0000256" key="2">
    <source>
        <dbReference type="ARBA" id="ARBA00022942"/>
    </source>
</evidence>
<feature type="domain" description="Proteasome activator PA28 C-terminal" evidence="9">
    <location>
        <begin position="214"/>
        <end position="355"/>
    </location>
</feature>
<evidence type="ECO:0000256" key="3">
    <source>
        <dbReference type="ARBA" id="ARBA00037467"/>
    </source>
</evidence>
<gene>
    <name evidence="10" type="ORF">LTLLF_149110</name>
</gene>
<accession>A0A8J6GI06</accession>
<dbReference type="Pfam" id="PF02251">
    <property type="entry name" value="PA28_N"/>
    <property type="match status" value="1"/>
</dbReference>
<feature type="region of interest" description="Disordered" evidence="7">
    <location>
        <begin position="1"/>
        <end position="62"/>
    </location>
</feature>
<dbReference type="GO" id="GO:0005654">
    <property type="term" value="C:nucleoplasm"/>
    <property type="evidence" value="ECO:0007669"/>
    <property type="project" value="TreeGrafter"/>
</dbReference>
<dbReference type="SUPFAM" id="SSF47216">
    <property type="entry name" value="Proteasome activator"/>
    <property type="match status" value="1"/>
</dbReference>
<dbReference type="GO" id="GO:0061136">
    <property type="term" value="P:regulation of proteasomal protein catabolic process"/>
    <property type="evidence" value="ECO:0007669"/>
    <property type="project" value="TreeGrafter"/>
</dbReference>
<dbReference type="PANTHER" id="PTHR10660:SF5">
    <property type="entry name" value="PROTEASOME ACTIVATOR COMPLEX SUBUNIT 1"/>
    <property type="match status" value="1"/>
</dbReference>
<feature type="region of interest" description="Disordered" evidence="7">
    <location>
        <begin position="170"/>
        <end position="211"/>
    </location>
</feature>
<dbReference type="Proteomes" id="UP000710432">
    <property type="component" value="Unassembled WGS sequence"/>
</dbReference>